<dbReference type="STRING" id="1121448.DGI_2134"/>
<accession>T2GCN9</accession>
<gene>
    <name evidence="2" type="ORF">DGI_2134</name>
</gene>
<dbReference type="SUPFAM" id="SSF141868">
    <property type="entry name" value="EAL domain-like"/>
    <property type="match status" value="1"/>
</dbReference>
<dbReference type="Gene3D" id="1.10.3210.10">
    <property type="entry name" value="Hypothetical protein af1432"/>
    <property type="match status" value="1"/>
</dbReference>
<dbReference type="Gene3D" id="3.20.20.450">
    <property type="entry name" value="EAL domain"/>
    <property type="match status" value="1"/>
</dbReference>
<dbReference type="Proteomes" id="UP000016587">
    <property type="component" value="Chromosome"/>
</dbReference>
<dbReference type="InterPro" id="IPR052340">
    <property type="entry name" value="RNase_Y/CdgJ"/>
</dbReference>
<evidence type="ECO:0000259" key="1">
    <source>
        <dbReference type="PROSITE" id="PS51833"/>
    </source>
</evidence>
<sequence>MEILANHQAFQSIFVARQAIYDRNGKVYAYKLLFRDSAEAQQAVFDDPDKATAQIIADGYALARHGVRPELPLLITLPPNLLRKEIAMALPPEQTIIQVMDAKTPDRTTLNACALLKEAGFTIALSLPSYAALIELADIVSLDLRGREDGDVIKMVQRLSGFSNLHMMVEKVEDKRTFQMARSAGFHYFQGYFFARPMVVPGRKLQPAAAAKIQLIQEVSKEDFELTALSRIIGADPSLSLRLLHFINSASMARTKKVESISQAVTLLGQRPLRQWLMAVLLADMNQTAETEELYYMSVQRARFLELLAECTTRPPLPKDALMLVGLFSKLDALLRISMEEILNGAPLDDAVRATLLGTHAASQWLTLSEAVEDGRWADMQQTLTTFGLSPVKAAVAYNKASVWASELLQDTQLS</sequence>
<dbReference type="PATRIC" id="fig|1121448.10.peg.2089"/>
<proteinExistence type="predicted"/>
<evidence type="ECO:0000313" key="3">
    <source>
        <dbReference type="Proteomes" id="UP000016587"/>
    </source>
</evidence>
<dbReference type="OrthoDB" id="9804751at2"/>
<keyword evidence="3" id="KW-1185">Reference proteome</keyword>
<feature type="domain" description="HDOD" evidence="1">
    <location>
        <begin position="205"/>
        <end position="393"/>
    </location>
</feature>
<dbReference type="SUPFAM" id="SSF109604">
    <property type="entry name" value="HD-domain/PDEase-like"/>
    <property type="match status" value="1"/>
</dbReference>
<reference evidence="3" key="2">
    <citation type="submission" date="2013-07" db="EMBL/GenBank/DDBJ databases">
        <authorList>
            <person name="Morais-Silva F.O."/>
            <person name="Rezende A.M."/>
            <person name="Pimentel C."/>
            <person name="Resende D.M."/>
            <person name="Santos C.I."/>
            <person name="Clemente C."/>
            <person name="de Oliveira L.M."/>
            <person name="da Silva S.M."/>
            <person name="Costa D.A."/>
            <person name="Varela-Raposo A."/>
            <person name="Horacio E.C.A."/>
            <person name="Matos M."/>
            <person name="Flores O."/>
            <person name="Ruiz J.C."/>
            <person name="Rodrigues-Pousada C."/>
        </authorList>
    </citation>
    <scope>NUCLEOTIDE SEQUENCE [LARGE SCALE GENOMIC DNA]</scope>
    <source>
        <strain evidence="3">ATCC 19364 / DSM 1382 / NCIMB 9332 / VKM B-1759</strain>
    </source>
</reference>
<dbReference type="Pfam" id="PF08668">
    <property type="entry name" value="HDOD"/>
    <property type="match status" value="1"/>
</dbReference>
<dbReference type="PIRSF" id="PIRSF003180">
    <property type="entry name" value="DiGMPpdiest_YuxH"/>
    <property type="match status" value="1"/>
</dbReference>
<dbReference type="PANTHER" id="PTHR33525:SF4">
    <property type="entry name" value="CYCLIC DI-GMP PHOSPHODIESTERASE CDGJ"/>
    <property type="match status" value="1"/>
</dbReference>
<dbReference type="PROSITE" id="PS51833">
    <property type="entry name" value="HDOD"/>
    <property type="match status" value="1"/>
</dbReference>
<dbReference type="AlphaFoldDB" id="T2GCN9"/>
<dbReference type="InterPro" id="IPR013976">
    <property type="entry name" value="HDOD"/>
</dbReference>
<dbReference type="InterPro" id="IPR014408">
    <property type="entry name" value="dGMP_Pdiesterase_EAL/HD-GYP"/>
</dbReference>
<dbReference type="KEGG" id="dgg:DGI_2134"/>
<dbReference type="RefSeq" id="WP_021760818.1">
    <property type="nucleotide sequence ID" value="NC_022444.1"/>
</dbReference>
<protein>
    <submittedName>
        <fullName evidence="2">Putative diguanylate phosphodiesterase</fullName>
    </submittedName>
</protein>
<dbReference type="eggNOG" id="COG3434">
    <property type="taxonomic scope" value="Bacteria"/>
</dbReference>
<organism evidence="2 3">
    <name type="scientific">Megalodesulfovibrio gigas (strain ATCC 19364 / DSM 1382 / NCIMB 9332 / VKM B-1759)</name>
    <name type="common">Desulfovibrio gigas</name>
    <dbReference type="NCBI Taxonomy" id="1121448"/>
    <lineage>
        <taxon>Bacteria</taxon>
        <taxon>Pseudomonadati</taxon>
        <taxon>Thermodesulfobacteriota</taxon>
        <taxon>Desulfovibrionia</taxon>
        <taxon>Desulfovibrionales</taxon>
        <taxon>Desulfovibrionaceae</taxon>
        <taxon>Megalodesulfovibrio</taxon>
    </lineage>
</organism>
<dbReference type="InterPro" id="IPR035919">
    <property type="entry name" value="EAL_sf"/>
</dbReference>
<reference evidence="2 3" key="1">
    <citation type="journal article" date="2013" name="J. Bacteriol.">
        <title>Roles of HynAB and Ech, the only two hydrogenases found in the model sulfate reducer Desulfovibrio gigas.</title>
        <authorList>
            <person name="Morais-Silva F.O."/>
            <person name="Santos C.I."/>
            <person name="Rodrigues R."/>
            <person name="Pereira I.A."/>
            <person name="Rodrigues-Pousada C."/>
        </authorList>
    </citation>
    <scope>NUCLEOTIDE SEQUENCE [LARGE SCALE GENOMIC DNA]</scope>
    <source>
        <strain evidence="3">ATCC 19364 / DSM 1382 / NCIMB 9332 / VKM B-1759</strain>
    </source>
</reference>
<evidence type="ECO:0000313" key="2">
    <source>
        <dbReference type="EMBL" id="AGW13896.1"/>
    </source>
</evidence>
<name>T2GCN9_MEGG1</name>
<dbReference type="HOGENOM" id="CLU_044951_2_0_7"/>
<dbReference type="EMBL" id="CP006585">
    <property type="protein sequence ID" value="AGW13896.1"/>
    <property type="molecule type" value="Genomic_DNA"/>
</dbReference>
<dbReference type="PANTHER" id="PTHR33525">
    <property type="match status" value="1"/>
</dbReference>